<dbReference type="Proteomes" id="UP000094336">
    <property type="component" value="Unassembled WGS sequence"/>
</dbReference>
<dbReference type="Gene3D" id="3.90.470.20">
    <property type="entry name" value="4'-phosphopantetheinyl transferase domain"/>
    <property type="match status" value="1"/>
</dbReference>
<dbReference type="InterPro" id="IPR037143">
    <property type="entry name" value="4-PPantetheinyl_Trfase_dom_sf"/>
</dbReference>
<dbReference type="SUPFAM" id="SSF56214">
    <property type="entry name" value="4'-phosphopantetheinyl transferase"/>
    <property type="match status" value="1"/>
</dbReference>
<dbReference type="OrthoDB" id="15433at2759"/>
<dbReference type="EMBL" id="KV454426">
    <property type="protein sequence ID" value="ODQ82621.1"/>
    <property type="molecule type" value="Genomic_DNA"/>
</dbReference>
<dbReference type="GO" id="GO:0008897">
    <property type="term" value="F:holo-[acyl-carrier-protein] synthase activity"/>
    <property type="evidence" value="ECO:0007669"/>
    <property type="project" value="InterPro"/>
</dbReference>
<protein>
    <recommendedName>
        <fullName evidence="2">4'-phosphopantetheinyl transferase domain-containing protein</fullName>
    </recommendedName>
</protein>
<name>A0A1E3QYC7_9ASCO</name>
<sequence>MGRVIGIGTDLLRIGRFHELIVRHGISSAYVTRLATRILHGTRELPHFQKFQAGQNVAECTRLLSGSWAAKEAVYKTLDSEDQKGFSFKKWYKYSNVQGKPFIQGTEYAKPNEEFLLSMSHDSDFLIATVLRQEA</sequence>
<reference evidence="4" key="1">
    <citation type="submission" date="2016-05" db="EMBL/GenBank/DDBJ databases">
        <title>Comparative genomics of biotechnologically important yeasts.</title>
        <authorList>
            <consortium name="DOE Joint Genome Institute"/>
            <person name="Riley R."/>
            <person name="Haridas S."/>
            <person name="Wolfe K.H."/>
            <person name="Lopes M.R."/>
            <person name="Hittinger C.T."/>
            <person name="Goker M."/>
            <person name="Salamov A."/>
            <person name="Wisecaver J."/>
            <person name="Long T.M."/>
            <person name="Aerts A.L."/>
            <person name="Barry K."/>
            <person name="Choi C."/>
            <person name="Clum A."/>
            <person name="Coughlan A.Y."/>
            <person name="Deshpande S."/>
            <person name="Douglass A.P."/>
            <person name="Hanson S.J."/>
            <person name="Klenk H.-P."/>
            <person name="Labutti K."/>
            <person name="Lapidus A."/>
            <person name="Lindquist E."/>
            <person name="Lipzen A."/>
            <person name="Meier-Kolthoff J.P."/>
            <person name="Ohm R.A."/>
            <person name="Otillar R.P."/>
            <person name="Pangilinan J."/>
            <person name="Peng Y."/>
            <person name="Rokas A."/>
            <person name="Rosa C.A."/>
            <person name="Scheuner C."/>
            <person name="Sibirny A.A."/>
            <person name="Slot J.C."/>
            <person name="Stielow J.B."/>
            <person name="Sun H."/>
            <person name="Kurtzman C.P."/>
            <person name="Blackwell M."/>
            <person name="Grigoriev I.V."/>
            <person name="Jeffries T.W."/>
        </authorList>
    </citation>
    <scope>NUCLEOTIDE SEQUENCE [LARGE SCALE GENOMIC DNA]</scope>
    <source>
        <strain evidence="4">NRRL Y-12698</strain>
    </source>
</reference>
<keyword evidence="1" id="KW-0808">Transferase</keyword>
<proteinExistence type="predicted"/>
<dbReference type="Pfam" id="PF01648">
    <property type="entry name" value="ACPS"/>
    <property type="match status" value="1"/>
</dbReference>
<dbReference type="STRING" id="984486.A0A1E3QYC7"/>
<accession>A0A1E3QYC7</accession>
<evidence type="ECO:0000259" key="2">
    <source>
        <dbReference type="Pfam" id="PF01648"/>
    </source>
</evidence>
<evidence type="ECO:0000313" key="4">
    <source>
        <dbReference type="Proteomes" id="UP000094336"/>
    </source>
</evidence>
<feature type="domain" description="4'-phosphopantetheinyl transferase" evidence="2">
    <location>
        <begin position="7"/>
        <end position="108"/>
    </location>
</feature>
<dbReference type="GO" id="GO:0000287">
    <property type="term" value="F:magnesium ion binding"/>
    <property type="evidence" value="ECO:0007669"/>
    <property type="project" value="InterPro"/>
</dbReference>
<dbReference type="InterPro" id="IPR008278">
    <property type="entry name" value="4-PPantetheinyl_Trfase_dom"/>
</dbReference>
<evidence type="ECO:0000256" key="1">
    <source>
        <dbReference type="ARBA" id="ARBA00022679"/>
    </source>
</evidence>
<gene>
    <name evidence="3" type="ORF">BABINDRAFT_159173</name>
</gene>
<organism evidence="3 4">
    <name type="scientific">Babjeviella inositovora NRRL Y-12698</name>
    <dbReference type="NCBI Taxonomy" id="984486"/>
    <lineage>
        <taxon>Eukaryota</taxon>
        <taxon>Fungi</taxon>
        <taxon>Dikarya</taxon>
        <taxon>Ascomycota</taxon>
        <taxon>Saccharomycotina</taxon>
        <taxon>Pichiomycetes</taxon>
        <taxon>Serinales incertae sedis</taxon>
        <taxon>Babjeviella</taxon>
    </lineage>
</organism>
<dbReference type="RefSeq" id="XP_018987949.1">
    <property type="nucleotide sequence ID" value="XM_019127501.1"/>
</dbReference>
<evidence type="ECO:0000313" key="3">
    <source>
        <dbReference type="EMBL" id="ODQ82621.1"/>
    </source>
</evidence>
<keyword evidence="4" id="KW-1185">Reference proteome</keyword>
<dbReference type="GeneID" id="30145354"/>
<dbReference type="AlphaFoldDB" id="A0A1E3QYC7"/>